<dbReference type="EMBL" id="BAAARY010000029">
    <property type="protein sequence ID" value="GAA2531900.1"/>
    <property type="molecule type" value="Genomic_DNA"/>
</dbReference>
<evidence type="ECO:0000256" key="1">
    <source>
        <dbReference type="SAM" id="Phobius"/>
    </source>
</evidence>
<keyword evidence="1" id="KW-0472">Membrane</keyword>
<feature type="transmembrane region" description="Helical" evidence="1">
    <location>
        <begin position="226"/>
        <end position="246"/>
    </location>
</feature>
<feature type="transmembrane region" description="Helical" evidence="1">
    <location>
        <begin position="196"/>
        <end position="214"/>
    </location>
</feature>
<feature type="transmembrane region" description="Helical" evidence="1">
    <location>
        <begin position="34"/>
        <end position="53"/>
    </location>
</feature>
<name>A0ABP6B3L7_9ACTN</name>
<keyword evidence="1" id="KW-1133">Transmembrane helix</keyword>
<comment type="caution">
    <text evidence="2">The sequence shown here is derived from an EMBL/GenBank/DDBJ whole genome shotgun (WGS) entry which is preliminary data.</text>
</comment>
<dbReference type="Proteomes" id="UP001499978">
    <property type="component" value="Unassembled WGS sequence"/>
</dbReference>
<evidence type="ECO:0000313" key="2">
    <source>
        <dbReference type="EMBL" id="GAA2531900.1"/>
    </source>
</evidence>
<accession>A0ABP6B3L7</accession>
<dbReference type="RefSeq" id="WP_344174348.1">
    <property type="nucleotide sequence ID" value="NZ_BAAARY010000029.1"/>
</dbReference>
<sequence>MAKWVWLRQLGYGALSSYQDYRAMFTWRSWSCGWLLRLLCQVLFFATLGRLVGSAGAEEYMAVGNAAILAPLGALGVVSSTLGERRSGTLQFLLISRANPHLVLASRGLHWLADGVITATIALMAVPALVDVHIAFGRLPLAFLLLLLMASSTYQLALSLTGVSLRWPGSRTYLTAGVGILLMLAGGVNTPTPRSGLLGALAHLLPAVNAIPALRALLGGESVPLGGIYLELAVAVGWGLAAHSILTWSLRRGVDRGTIDLP</sequence>
<keyword evidence="3" id="KW-1185">Reference proteome</keyword>
<gene>
    <name evidence="2" type="ORF">GCM10010201_34220</name>
</gene>
<evidence type="ECO:0000313" key="3">
    <source>
        <dbReference type="Proteomes" id="UP001499978"/>
    </source>
</evidence>
<keyword evidence="1" id="KW-0812">Transmembrane</keyword>
<protein>
    <recommendedName>
        <fullName evidence="4">ABC-2 type transporter domain-containing protein</fullName>
    </recommendedName>
</protein>
<feature type="transmembrane region" description="Helical" evidence="1">
    <location>
        <begin position="172"/>
        <end position="189"/>
    </location>
</feature>
<feature type="transmembrane region" description="Helical" evidence="1">
    <location>
        <begin position="109"/>
        <end position="129"/>
    </location>
</feature>
<organism evidence="2 3">
    <name type="scientific">Pilimelia columellifera subsp. columellifera</name>
    <dbReference type="NCBI Taxonomy" id="706583"/>
    <lineage>
        <taxon>Bacteria</taxon>
        <taxon>Bacillati</taxon>
        <taxon>Actinomycetota</taxon>
        <taxon>Actinomycetes</taxon>
        <taxon>Micromonosporales</taxon>
        <taxon>Micromonosporaceae</taxon>
        <taxon>Pilimelia</taxon>
    </lineage>
</organism>
<proteinExistence type="predicted"/>
<feature type="transmembrane region" description="Helical" evidence="1">
    <location>
        <begin position="60"/>
        <end position="82"/>
    </location>
</feature>
<feature type="transmembrane region" description="Helical" evidence="1">
    <location>
        <begin position="141"/>
        <end position="160"/>
    </location>
</feature>
<evidence type="ECO:0008006" key="4">
    <source>
        <dbReference type="Google" id="ProtNLM"/>
    </source>
</evidence>
<reference evidence="3" key="1">
    <citation type="journal article" date="2019" name="Int. J. Syst. Evol. Microbiol.">
        <title>The Global Catalogue of Microorganisms (GCM) 10K type strain sequencing project: providing services to taxonomists for standard genome sequencing and annotation.</title>
        <authorList>
            <consortium name="The Broad Institute Genomics Platform"/>
            <consortium name="The Broad Institute Genome Sequencing Center for Infectious Disease"/>
            <person name="Wu L."/>
            <person name="Ma J."/>
        </authorList>
    </citation>
    <scope>NUCLEOTIDE SEQUENCE [LARGE SCALE GENOMIC DNA]</scope>
    <source>
        <strain evidence="3">JCM 3367</strain>
    </source>
</reference>